<feature type="compositionally biased region" description="Polar residues" evidence="12">
    <location>
        <begin position="1"/>
        <end position="17"/>
    </location>
</feature>
<dbReference type="SUPFAM" id="SSF53955">
    <property type="entry name" value="Lysozyme-like"/>
    <property type="match status" value="1"/>
</dbReference>
<keyword evidence="6" id="KW-0328">Glycosyltransferase</keyword>
<evidence type="ECO:0000256" key="7">
    <source>
        <dbReference type="ARBA" id="ARBA00022679"/>
    </source>
</evidence>
<dbReference type="EMBL" id="CP047166">
    <property type="protein sequence ID" value="QRF66192.1"/>
    <property type="molecule type" value="Genomic_DNA"/>
</dbReference>
<dbReference type="PANTHER" id="PTHR32282">
    <property type="entry name" value="BINDING PROTEIN TRANSPEPTIDASE, PUTATIVE-RELATED"/>
    <property type="match status" value="1"/>
</dbReference>
<evidence type="ECO:0000256" key="4">
    <source>
        <dbReference type="ARBA" id="ARBA00022645"/>
    </source>
</evidence>
<dbReference type="Gene3D" id="1.10.3810.10">
    <property type="entry name" value="Biosynthetic peptidoglycan transglycosylase-like"/>
    <property type="match status" value="1"/>
</dbReference>
<dbReference type="RefSeq" id="WP_023850940.1">
    <property type="nucleotide sequence ID" value="NZ_CP047166.1"/>
</dbReference>
<evidence type="ECO:0000256" key="10">
    <source>
        <dbReference type="ARBA" id="ARBA00044770"/>
    </source>
</evidence>
<evidence type="ECO:0000256" key="2">
    <source>
        <dbReference type="ARBA" id="ARBA00007090"/>
    </source>
</evidence>
<evidence type="ECO:0000256" key="11">
    <source>
        <dbReference type="ARBA" id="ARBA00049902"/>
    </source>
</evidence>
<dbReference type="EC" id="2.4.99.28" evidence="10"/>
<evidence type="ECO:0000256" key="8">
    <source>
        <dbReference type="ARBA" id="ARBA00022801"/>
    </source>
</evidence>
<dbReference type="Gene3D" id="3.40.710.10">
    <property type="entry name" value="DD-peptidase/beta-lactamase superfamily"/>
    <property type="match status" value="1"/>
</dbReference>
<feature type="region of interest" description="Disordered" evidence="12">
    <location>
        <begin position="1"/>
        <end position="24"/>
    </location>
</feature>
<dbReference type="SUPFAM" id="SSF56601">
    <property type="entry name" value="beta-lactamase/transpeptidase-like"/>
    <property type="match status" value="1"/>
</dbReference>
<dbReference type="InterPro" id="IPR001264">
    <property type="entry name" value="Glyco_trans_51"/>
</dbReference>
<organism evidence="15 16">
    <name type="scientific">Ponticoccus alexandrii</name>
    <dbReference type="NCBI Taxonomy" id="1943633"/>
    <lineage>
        <taxon>Bacteria</taxon>
        <taxon>Pseudomonadati</taxon>
        <taxon>Pseudomonadota</taxon>
        <taxon>Alphaproteobacteria</taxon>
        <taxon>Rhodobacterales</taxon>
        <taxon>Roseobacteraceae</taxon>
        <taxon>Ponticoccus</taxon>
    </lineage>
</organism>
<evidence type="ECO:0000259" key="13">
    <source>
        <dbReference type="Pfam" id="PF00905"/>
    </source>
</evidence>
<proteinExistence type="inferred from homology"/>
<evidence type="ECO:0000259" key="14">
    <source>
        <dbReference type="Pfam" id="PF00912"/>
    </source>
</evidence>
<dbReference type="InterPro" id="IPR036950">
    <property type="entry name" value="PBP_transglycosylase"/>
</dbReference>
<sequence length="758" mass="81182">MHSHDAPSSQHNHTSAAQRPRAKRLKRVARRLLGKATGHLSRSGWKARAALAATSVLVLSAAAGTVAVASLDDLDDLEALRAQPIRMEDSGGAPLFTGGQRHADHAPLDRIPDHLEQAVIAIEDQRFHSHGGLDFRSISRALWANATAGRIVQGGSTISQQLVKITYLAPERTYSRKLHEALLTREMEASHSKDEILEMYLNRIYLGSGAYGVKSAAQVYFGKPVEDLTLAESAILAAGIKAPSVLNLRSDAEAARSRGQLVIRLMHRAGMIDDAEANAAQAELMVMRPARNDNSPYGGWFADVVKGQAETFAERFTNPQSLRTTLDPQLQRIAENAVQSHLAGLPTEGALVALRPDGGVVALVGGKDYDASQFNRATQAQRQPGSTFKTFVYLTALAEGYTPDSRISDRPVDIDGYAPENFDGRFHGDVTLASAFARSLNAATVNMAMDIGIDKVAETARLLGVNEELSETPSLALGASGLSLLDLTEAYGAIATGRAPFKAHFVEGITAGADRGYYPFDWDLPEPSGRTAELLAHRDAMAAMLRGVVTDGTGSAVAEVPGAVGKTGTSQNFRDALFVGWTGDLIVGVWVGNDDNSPMDEVTGGALPAEIWADFQRAAQQAPKLPDDAMVASAADLPEELADVRPKRRVGEEGAVAFVEPRQNDALGAALARLEDNGVLTERDVAPLRAALQERLRTSDNASVREIVIQSIADAGPTANQCNVRACDRAFRSFRASDCTYQPYGGGPRQLCTDDLLR</sequence>
<dbReference type="PANTHER" id="PTHR32282:SF33">
    <property type="entry name" value="PEPTIDOGLYCAN GLYCOSYLTRANSFERASE"/>
    <property type="match status" value="1"/>
</dbReference>
<gene>
    <name evidence="15" type="ORF">GQA70_07680</name>
</gene>
<dbReference type="Proteomes" id="UP000596387">
    <property type="component" value="Chromosome"/>
</dbReference>
<comment type="catalytic activity">
    <reaction evidence="11">
        <text>[GlcNAc-(1-&gt;4)-Mur2Ac(oyl-L-Ala-gamma-D-Glu-L-Lys-D-Ala-D-Ala)](n)-di-trans,octa-cis-undecaprenyl diphosphate + beta-D-GlcNAc-(1-&gt;4)-Mur2Ac(oyl-L-Ala-gamma-D-Glu-L-Lys-D-Ala-D-Ala)-di-trans,octa-cis-undecaprenyl diphosphate = [GlcNAc-(1-&gt;4)-Mur2Ac(oyl-L-Ala-gamma-D-Glu-L-Lys-D-Ala-D-Ala)](n+1)-di-trans,octa-cis-undecaprenyl diphosphate + di-trans,octa-cis-undecaprenyl diphosphate + H(+)</text>
        <dbReference type="Rhea" id="RHEA:23708"/>
        <dbReference type="Rhea" id="RHEA-COMP:9602"/>
        <dbReference type="Rhea" id="RHEA-COMP:9603"/>
        <dbReference type="ChEBI" id="CHEBI:15378"/>
        <dbReference type="ChEBI" id="CHEBI:58405"/>
        <dbReference type="ChEBI" id="CHEBI:60033"/>
        <dbReference type="ChEBI" id="CHEBI:78435"/>
        <dbReference type="EC" id="2.4.99.28"/>
    </reaction>
</comment>
<evidence type="ECO:0000256" key="5">
    <source>
        <dbReference type="ARBA" id="ARBA00022670"/>
    </source>
</evidence>
<comment type="similarity">
    <text evidence="2">In the C-terminal section; belongs to the transpeptidase family.</text>
</comment>
<protein>
    <recommendedName>
        <fullName evidence="10">peptidoglycan glycosyltransferase</fullName>
        <ecNumber evidence="10">2.4.99.28</ecNumber>
    </recommendedName>
</protein>
<dbReference type="Pfam" id="PF00912">
    <property type="entry name" value="Transgly"/>
    <property type="match status" value="1"/>
</dbReference>
<evidence type="ECO:0000313" key="15">
    <source>
        <dbReference type="EMBL" id="QRF66192.1"/>
    </source>
</evidence>
<keyword evidence="16" id="KW-1185">Reference proteome</keyword>
<keyword evidence="8" id="KW-0378">Hydrolase</keyword>
<dbReference type="InterPro" id="IPR012338">
    <property type="entry name" value="Beta-lactam/transpept-like"/>
</dbReference>
<dbReference type="NCBIfam" id="TIGR02074">
    <property type="entry name" value="PBP_1a_fam"/>
    <property type="match status" value="1"/>
</dbReference>
<evidence type="ECO:0000256" key="9">
    <source>
        <dbReference type="ARBA" id="ARBA00023268"/>
    </source>
</evidence>
<evidence type="ECO:0000256" key="3">
    <source>
        <dbReference type="ARBA" id="ARBA00007739"/>
    </source>
</evidence>
<evidence type="ECO:0000256" key="6">
    <source>
        <dbReference type="ARBA" id="ARBA00022676"/>
    </source>
</evidence>
<keyword evidence="4" id="KW-0121">Carboxypeptidase</keyword>
<keyword evidence="9" id="KW-0511">Multifunctional enzyme</keyword>
<dbReference type="Pfam" id="PF00905">
    <property type="entry name" value="Transpeptidase"/>
    <property type="match status" value="1"/>
</dbReference>
<evidence type="ECO:0000313" key="16">
    <source>
        <dbReference type="Proteomes" id="UP000596387"/>
    </source>
</evidence>
<reference evidence="15 16" key="1">
    <citation type="submission" date="2019-12" db="EMBL/GenBank/DDBJ databases">
        <title>Complete Genome Sequence of a Quorum-Sensing Bacterium,Rhodobacteraceae bacterium C31, Isolated from a marine microalgae symbiotic bacteria.</title>
        <authorList>
            <person name="Zhang Y."/>
        </authorList>
    </citation>
    <scope>NUCLEOTIDE SEQUENCE [LARGE SCALE GENOMIC DNA]</scope>
    <source>
        <strain evidence="15 16">C31</strain>
    </source>
</reference>
<evidence type="ECO:0000256" key="1">
    <source>
        <dbReference type="ARBA" id="ARBA00004752"/>
    </source>
</evidence>
<feature type="domain" description="Glycosyl transferase family 51" evidence="14">
    <location>
        <begin position="100"/>
        <end position="266"/>
    </location>
</feature>
<evidence type="ECO:0000256" key="12">
    <source>
        <dbReference type="SAM" id="MobiDB-lite"/>
    </source>
</evidence>
<keyword evidence="7" id="KW-0808">Transferase</keyword>
<dbReference type="InterPro" id="IPR050396">
    <property type="entry name" value="Glycosyltr_51/Transpeptidase"/>
</dbReference>
<keyword evidence="5" id="KW-0645">Protease</keyword>
<dbReference type="InterPro" id="IPR001460">
    <property type="entry name" value="PCN-bd_Tpept"/>
</dbReference>
<comment type="pathway">
    <text evidence="1">Cell wall biogenesis; peptidoglycan biosynthesis.</text>
</comment>
<dbReference type="InterPro" id="IPR023346">
    <property type="entry name" value="Lysozyme-like_dom_sf"/>
</dbReference>
<name>A0ABX7FA02_9RHOB</name>
<accession>A0ABX7FA02</accession>
<comment type="similarity">
    <text evidence="3">In the N-terminal section; belongs to the glycosyltransferase 51 family.</text>
</comment>
<feature type="domain" description="Penicillin-binding protein transpeptidase" evidence="13">
    <location>
        <begin position="350"/>
        <end position="582"/>
    </location>
</feature>